<keyword evidence="3 6" id="KW-0812">Transmembrane</keyword>
<dbReference type="Pfam" id="PF02690">
    <property type="entry name" value="Na_Pi_cotrans"/>
    <property type="match status" value="2"/>
</dbReference>
<feature type="transmembrane region" description="Helical" evidence="6">
    <location>
        <begin position="215"/>
        <end position="236"/>
    </location>
</feature>
<feature type="transmembrane region" description="Helical" evidence="6">
    <location>
        <begin position="51"/>
        <end position="81"/>
    </location>
</feature>
<dbReference type="GO" id="GO:0005886">
    <property type="term" value="C:plasma membrane"/>
    <property type="evidence" value="ECO:0007669"/>
    <property type="project" value="UniProtKB-SubCell"/>
</dbReference>
<feature type="transmembrane region" description="Helical" evidence="6">
    <location>
        <begin position="248"/>
        <end position="266"/>
    </location>
</feature>
<evidence type="ECO:0000256" key="1">
    <source>
        <dbReference type="ARBA" id="ARBA00004651"/>
    </source>
</evidence>
<dbReference type="GO" id="GO:0044341">
    <property type="term" value="P:sodium-dependent phosphate transport"/>
    <property type="evidence" value="ECO:0007669"/>
    <property type="project" value="InterPro"/>
</dbReference>
<organism evidence="7 8">
    <name type="scientific">Ferrimonas balearica (strain DSM 9799 / CCM 4581 / KCTC 23876 / PAT)</name>
    <dbReference type="NCBI Taxonomy" id="550540"/>
    <lineage>
        <taxon>Bacteria</taxon>
        <taxon>Pseudomonadati</taxon>
        <taxon>Pseudomonadota</taxon>
        <taxon>Gammaproteobacteria</taxon>
        <taxon>Alteromonadales</taxon>
        <taxon>Ferrimonadaceae</taxon>
        <taxon>Ferrimonas</taxon>
    </lineage>
</organism>
<dbReference type="PANTHER" id="PTHR10010:SF46">
    <property type="entry name" value="SODIUM-DEPENDENT PHOSPHATE TRANSPORT PROTEIN 2B"/>
    <property type="match status" value="1"/>
</dbReference>
<comment type="subcellular location">
    <subcellularLocation>
        <location evidence="1">Cell membrane</location>
        <topology evidence="1">Multi-pass membrane protein</topology>
    </subcellularLocation>
</comment>
<evidence type="ECO:0000256" key="6">
    <source>
        <dbReference type="SAM" id="Phobius"/>
    </source>
</evidence>
<dbReference type="Proteomes" id="UP000006683">
    <property type="component" value="Chromosome"/>
</dbReference>
<keyword evidence="2" id="KW-1003">Cell membrane</keyword>
<evidence type="ECO:0000313" key="8">
    <source>
        <dbReference type="Proteomes" id="UP000006683"/>
    </source>
</evidence>
<feature type="transmembrane region" description="Helical" evidence="6">
    <location>
        <begin position="138"/>
        <end position="156"/>
    </location>
</feature>
<dbReference type="EMBL" id="CP002209">
    <property type="protein sequence ID" value="ADN77648.1"/>
    <property type="molecule type" value="Genomic_DNA"/>
</dbReference>
<keyword evidence="8" id="KW-1185">Reference proteome</keyword>
<evidence type="ECO:0000256" key="4">
    <source>
        <dbReference type="ARBA" id="ARBA00022989"/>
    </source>
</evidence>
<feature type="transmembrane region" description="Helical" evidence="6">
    <location>
        <begin position="6"/>
        <end position="30"/>
    </location>
</feature>
<sequence length="534" mass="56583">MAHNPLAAVLEAMGGLGLFLLGMLVMTEALKRLGGAAMRRALMHYTRTPASGALAGCLSTALLQSSSATTVAAVGFVGAGLLSFPHALGIVFGANLGTTVTGWLVALVGFRFKLTLALMPLCLVGVALRLFAPPRWGQAGLALAGFSLIFVGLGTLQQGMSHWDPGTALVSLGESRLALVLFGILFTLITQSSSAGVATTLVALHSGLIALDQGLALVVGMDIGTTATAALATIGGSAAVRRTGFSHVIFNLFTGIGALLLISPYLQLCQRLSLLGGDPELLLVAFHSLFNLMGVLLVLPLTPAFSRLMMRLVPDPSDASAMVLEPAWLEDAPRALGAVFKASQRQLAGLSRHLSALLGGKGQRQNLQTLKLQMLQSRDYLDHLHLPPSANKTWTVLLALIAVQDHLYRLLERCEEEEERALTARSSISLKREAKQLLEQVEHLLPALSDAHTGRSLAPLAAAMQSLANHLQQSASAARLEVMGRIGQGELDLPSGTQRLEAIRWLERVSAHLAKVLHLLEQAQQHLGEAARPV</sequence>
<dbReference type="STRING" id="550540.Fbal_3450"/>
<feature type="transmembrane region" description="Helical" evidence="6">
    <location>
        <begin position="281"/>
        <end position="301"/>
    </location>
</feature>
<dbReference type="NCBIfam" id="NF037997">
    <property type="entry name" value="Na_Pi_symport"/>
    <property type="match status" value="1"/>
</dbReference>
<dbReference type="GeneID" id="67183664"/>
<evidence type="ECO:0000313" key="7">
    <source>
        <dbReference type="EMBL" id="ADN77648.1"/>
    </source>
</evidence>
<dbReference type="InterPro" id="IPR003841">
    <property type="entry name" value="Na/Pi_transpt"/>
</dbReference>
<proteinExistence type="predicted"/>
<reference evidence="7 8" key="1">
    <citation type="journal article" date="2010" name="Stand. Genomic Sci.">
        <title>Complete genome sequence of Ferrimonas balearica type strain (PAT).</title>
        <authorList>
            <person name="Nolan M."/>
            <person name="Sikorski J."/>
            <person name="Davenport K."/>
            <person name="Lucas S."/>
            <person name="Glavina Del Rio T."/>
            <person name="Tice H."/>
            <person name="Cheng J."/>
            <person name="Goodwin L."/>
            <person name="Pitluck S."/>
            <person name="Liolios K."/>
            <person name="Ivanova N."/>
            <person name="Mavromatis K."/>
            <person name="Ovchinnikova G."/>
            <person name="Pati A."/>
            <person name="Chen A."/>
            <person name="Palaniappan K."/>
            <person name="Land M."/>
            <person name="Hauser L."/>
            <person name="Chang Y."/>
            <person name="Jeffries C."/>
            <person name="Tapia R."/>
            <person name="Brettin T."/>
            <person name="Detter J."/>
            <person name="Han C."/>
            <person name="Yasawong M."/>
            <person name="Rohde M."/>
            <person name="Tindall B."/>
            <person name="Goker M."/>
            <person name="Woyke T."/>
            <person name="Bristow J."/>
            <person name="Eisen J."/>
            <person name="Markowitz V."/>
            <person name="Hugenholtz P."/>
            <person name="Kyrpides N."/>
            <person name="Klenk H."/>
            <person name="Lapidus A."/>
        </authorList>
    </citation>
    <scope>NUCLEOTIDE SEQUENCE [LARGE SCALE GENOMIC DNA]</scope>
    <source>
        <strain evidence="8">DSM 9799 / CCM 4581 / KCTC 23876 / PAT</strain>
    </source>
</reference>
<gene>
    <name evidence="7" type="ordered locus">Fbal_3450</name>
</gene>
<dbReference type="GO" id="GO:0005436">
    <property type="term" value="F:sodium:phosphate symporter activity"/>
    <property type="evidence" value="ECO:0007669"/>
    <property type="project" value="InterPro"/>
</dbReference>
<dbReference type="eggNOG" id="COG1283">
    <property type="taxonomic scope" value="Bacteria"/>
</dbReference>
<keyword evidence="4 6" id="KW-1133">Transmembrane helix</keyword>
<feature type="transmembrane region" description="Helical" evidence="6">
    <location>
        <begin position="87"/>
        <end position="107"/>
    </location>
</feature>
<protein>
    <submittedName>
        <fullName evidence="7">Na+/Picotransporter</fullName>
    </submittedName>
</protein>
<accession>E1SMD9</accession>
<feature type="transmembrane region" description="Helical" evidence="6">
    <location>
        <begin position="177"/>
        <end position="203"/>
    </location>
</feature>
<evidence type="ECO:0000256" key="3">
    <source>
        <dbReference type="ARBA" id="ARBA00022692"/>
    </source>
</evidence>
<dbReference type="AlphaFoldDB" id="E1SMD9"/>
<evidence type="ECO:0000256" key="5">
    <source>
        <dbReference type="ARBA" id="ARBA00023136"/>
    </source>
</evidence>
<feature type="transmembrane region" description="Helical" evidence="6">
    <location>
        <begin position="114"/>
        <end position="132"/>
    </location>
</feature>
<dbReference type="KEGG" id="fbl:Fbal_3450"/>
<dbReference type="OrthoDB" id="9763003at2"/>
<keyword evidence="5 6" id="KW-0472">Membrane</keyword>
<dbReference type="PANTHER" id="PTHR10010">
    <property type="entry name" value="SOLUTE CARRIER FAMILY 34 SODIUM PHOSPHATE , MEMBER 2-RELATED"/>
    <property type="match status" value="1"/>
</dbReference>
<dbReference type="HOGENOM" id="CLU_025623_1_0_6"/>
<name>E1SMD9_FERBD</name>
<dbReference type="RefSeq" id="WP_013346954.1">
    <property type="nucleotide sequence ID" value="NC_014541.1"/>
</dbReference>
<evidence type="ECO:0000256" key="2">
    <source>
        <dbReference type="ARBA" id="ARBA00022475"/>
    </source>
</evidence>